<dbReference type="FunFam" id="3.30.390.110:FF:000002">
    <property type="entry name" value="60S ribosomal protein L28"/>
    <property type="match status" value="1"/>
</dbReference>
<dbReference type="Proteomes" id="UP000780801">
    <property type="component" value="Unassembled WGS sequence"/>
</dbReference>
<dbReference type="GO" id="GO:0003735">
    <property type="term" value="F:structural constituent of ribosome"/>
    <property type="evidence" value="ECO:0007669"/>
    <property type="project" value="InterPro"/>
</dbReference>
<sequence>MSADLTWLLIKDNNSFLVKRNGVELSKEAGNLLNKNSYKFSGLANKKTIDIQAAARGVVLSTKKTSVPAFKPSKAIRKVTLTTGARKSAATIASLARAGYRPDLRKAALARLSAVLASQKPVKVASKKAAKGIRATKH</sequence>
<keyword evidence="2" id="KW-0689">Ribosomal protein</keyword>
<accession>A0A9P6FTL3</accession>
<dbReference type="GO" id="GO:1990904">
    <property type="term" value="C:ribonucleoprotein complex"/>
    <property type="evidence" value="ECO:0007669"/>
    <property type="project" value="UniProtKB-KW"/>
</dbReference>
<name>A0A9P6FTL3_9FUNG</name>
<dbReference type="EMBL" id="JAABOA010001645">
    <property type="protein sequence ID" value="KAF9581147.1"/>
    <property type="molecule type" value="Genomic_DNA"/>
</dbReference>
<keyword evidence="3" id="KW-0687">Ribonucleoprotein</keyword>
<feature type="domain" description="Ribosomal eL28/Mak16" evidence="4">
    <location>
        <begin position="5"/>
        <end position="117"/>
    </location>
</feature>
<dbReference type="AlphaFoldDB" id="A0A9P6FTL3"/>
<dbReference type="InterPro" id="IPR002672">
    <property type="entry name" value="Ribosomal_eL28"/>
</dbReference>
<gene>
    <name evidence="5" type="ORF">BGW38_001949</name>
</gene>
<dbReference type="GO" id="GO:0006412">
    <property type="term" value="P:translation"/>
    <property type="evidence" value="ECO:0007669"/>
    <property type="project" value="InterPro"/>
</dbReference>
<dbReference type="Gene3D" id="3.30.390.110">
    <property type="match status" value="1"/>
</dbReference>
<evidence type="ECO:0000256" key="2">
    <source>
        <dbReference type="ARBA" id="ARBA00022980"/>
    </source>
</evidence>
<organism evidence="5 6">
    <name type="scientific">Lunasporangiospora selenospora</name>
    <dbReference type="NCBI Taxonomy" id="979761"/>
    <lineage>
        <taxon>Eukaryota</taxon>
        <taxon>Fungi</taxon>
        <taxon>Fungi incertae sedis</taxon>
        <taxon>Mucoromycota</taxon>
        <taxon>Mortierellomycotina</taxon>
        <taxon>Mortierellomycetes</taxon>
        <taxon>Mortierellales</taxon>
        <taxon>Mortierellaceae</taxon>
        <taxon>Lunasporangiospora</taxon>
    </lineage>
</organism>
<dbReference type="OrthoDB" id="338850at2759"/>
<evidence type="ECO:0000256" key="3">
    <source>
        <dbReference type="ARBA" id="ARBA00023274"/>
    </source>
</evidence>
<dbReference type="GO" id="GO:0005840">
    <property type="term" value="C:ribosome"/>
    <property type="evidence" value="ECO:0007669"/>
    <property type="project" value="UniProtKB-KW"/>
</dbReference>
<proteinExistence type="inferred from homology"/>
<evidence type="ECO:0000256" key="1">
    <source>
        <dbReference type="ARBA" id="ARBA00007926"/>
    </source>
</evidence>
<evidence type="ECO:0000259" key="4">
    <source>
        <dbReference type="Pfam" id="PF01778"/>
    </source>
</evidence>
<dbReference type="InterPro" id="IPR029004">
    <property type="entry name" value="Ribosomal_eL28/Mak16"/>
</dbReference>
<protein>
    <recommendedName>
        <fullName evidence="4">Ribosomal eL28/Mak16 domain-containing protein</fullName>
    </recommendedName>
</protein>
<comment type="caution">
    <text evidence="5">The sequence shown here is derived from an EMBL/GenBank/DDBJ whole genome shotgun (WGS) entry which is preliminary data.</text>
</comment>
<reference evidence="5" key="1">
    <citation type="journal article" date="2020" name="Fungal Divers.">
        <title>Resolving the Mortierellaceae phylogeny through synthesis of multi-gene phylogenetics and phylogenomics.</title>
        <authorList>
            <person name="Vandepol N."/>
            <person name="Liber J."/>
            <person name="Desiro A."/>
            <person name="Na H."/>
            <person name="Kennedy M."/>
            <person name="Barry K."/>
            <person name="Grigoriev I.V."/>
            <person name="Miller A.N."/>
            <person name="O'Donnell K."/>
            <person name="Stajich J.E."/>
            <person name="Bonito G."/>
        </authorList>
    </citation>
    <scope>NUCLEOTIDE SEQUENCE</scope>
    <source>
        <strain evidence="5">KOD1015</strain>
    </source>
</reference>
<keyword evidence="6" id="KW-1185">Reference proteome</keyword>
<dbReference type="Pfam" id="PF01778">
    <property type="entry name" value="Ribosomal_L28e"/>
    <property type="match status" value="1"/>
</dbReference>
<evidence type="ECO:0000313" key="6">
    <source>
        <dbReference type="Proteomes" id="UP000780801"/>
    </source>
</evidence>
<evidence type="ECO:0000313" key="5">
    <source>
        <dbReference type="EMBL" id="KAF9581147.1"/>
    </source>
</evidence>
<dbReference type="PANTHER" id="PTHR10544">
    <property type="entry name" value="60S RIBOSOMAL PROTEIN L28"/>
    <property type="match status" value="1"/>
</dbReference>
<comment type="similarity">
    <text evidence="1">Belongs to the eukaryotic ribosomal protein eL28 family.</text>
</comment>